<keyword evidence="2" id="KW-1185">Reference proteome</keyword>
<dbReference type="HOGENOM" id="CLU_3093059_0_0_1"/>
<reference evidence="1 2" key="1">
    <citation type="submission" date="2014-04" db="EMBL/GenBank/DDBJ databases">
        <authorList>
            <consortium name="DOE Joint Genome Institute"/>
            <person name="Kuo A."/>
            <person name="Kohler A."/>
            <person name="Jargeat P."/>
            <person name="Nagy L.G."/>
            <person name="Floudas D."/>
            <person name="Copeland A."/>
            <person name="Barry K.W."/>
            <person name="Cichocki N."/>
            <person name="Veneault-Fourrey C."/>
            <person name="LaButti K."/>
            <person name="Lindquist E.A."/>
            <person name="Lipzen A."/>
            <person name="Lundell T."/>
            <person name="Morin E."/>
            <person name="Murat C."/>
            <person name="Sun H."/>
            <person name="Tunlid A."/>
            <person name="Henrissat B."/>
            <person name="Grigoriev I.V."/>
            <person name="Hibbett D.S."/>
            <person name="Martin F."/>
            <person name="Nordberg H.P."/>
            <person name="Cantor M.N."/>
            <person name="Hua S.X."/>
        </authorList>
    </citation>
    <scope>NUCLEOTIDE SEQUENCE [LARGE SCALE GENOMIC DNA]</scope>
    <source>
        <strain evidence="1 2">Ve08.2h10</strain>
    </source>
</reference>
<dbReference type="EMBL" id="KN825368">
    <property type="protein sequence ID" value="KIK91612.1"/>
    <property type="molecule type" value="Genomic_DNA"/>
</dbReference>
<dbReference type="OrthoDB" id="2286020at2759"/>
<feature type="non-terminal residue" evidence="1">
    <location>
        <position position="1"/>
    </location>
</feature>
<organism evidence="1 2">
    <name type="scientific">Paxillus rubicundulus Ve08.2h10</name>
    <dbReference type="NCBI Taxonomy" id="930991"/>
    <lineage>
        <taxon>Eukaryota</taxon>
        <taxon>Fungi</taxon>
        <taxon>Dikarya</taxon>
        <taxon>Basidiomycota</taxon>
        <taxon>Agaricomycotina</taxon>
        <taxon>Agaricomycetes</taxon>
        <taxon>Agaricomycetidae</taxon>
        <taxon>Boletales</taxon>
        <taxon>Paxilineae</taxon>
        <taxon>Paxillaceae</taxon>
        <taxon>Paxillus</taxon>
    </lineage>
</organism>
<protein>
    <recommendedName>
        <fullName evidence="3">Tc1-like transposase DDE domain-containing protein</fullName>
    </recommendedName>
</protein>
<evidence type="ECO:0000313" key="2">
    <source>
        <dbReference type="Proteomes" id="UP000054538"/>
    </source>
</evidence>
<evidence type="ECO:0000313" key="1">
    <source>
        <dbReference type="EMBL" id="KIK91612.1"/>
    </source>
</evidence>
<proteinExistence type="predicted"/>
<sequence>LVFLPLYSPDFNPIEESFNVGKFINVLIMANSVLIFLHSQSSLLMPLVKAGE</sequence>
<dbReference type="Proteomes" id="UP000054538">
    <property type="component" value="Unassembled WGS sequence"/>
</dbReference>
<dbReference type="AlphaFoldDB" id="A0A0D0D4U8"/>
<name>A0A0D0D4U8_9AGAM</name>
<accession>A0A0D0D4U8</accession>
<gene>
    <name evidence="1" type="ORF">PAXRUDRAFT_149142</name>
</gene>
<reference evidence="2" key="2">
    <citation type="submission" date="2015-01" db="EMBL/GenBank/DDBJ databases">
        <title>Evolutionary Origins and Diversification of the Mycorrhizal Mutualists.</title>
        <authorList>
            <consortium name="DOE Joint Genome Institute"/>
            <consortium name="Mycorrhizal Genomics Consortium"/>
            <person name="Kohler A."/>
            <person name="Kuo A."/>
            <person name="Nagy L.G."/>
            <person name="Floudas D."/>
            <person name="Copeland A."/>
            <person name="Barry K.W."/>
            <person name="Cichocki N."/>
            <person name="Veneault-Fourrey C."/>
            <person name="LaButti K."/>
            <person name="Lindquist E.A."/>
            <person name="Lipzen A."/>
            <person name="Lundell T."/>
            <person name="Morin E."/>
            <person name="Murat C."/>
            <person name="Riley R."/>
            <person name="Ohm R."/>
            <person name="Sun H."/>
            <person name="Tunlid A."/>
            <person name="Henrissat B."/>
            <person name="Grigoriev I.V."/>
            <person name="Hibbett D.S."/>
            <person name="Martin F."/>
        </authorList>
    </citation>
    <scope>NUCLEOTIDE SEQUENCE [LARGE SCALE GENOMIC DNA]</scope>
    <source>
        <strain evidence="2">Ve08.2h10</strain>
    </source>
</reference>
<dbReference type="InParanoid" id="A0A0D0D4U8"/>
<evidence type="ECO:0008006" key="3">
    <source>
        <dbReference type="Google" id="ProtNLM"/>
    </source>
</evidence>